<evidence type="ECO:0000313" key="2">
    <source>
        <dbReference type="Proteomes" id="UP001442494"/>
    </source>
</evidence>
<organism evidence="1 2">
    <name type="scientific">Funiculus sociatus GB2-A5</name>
    <dbReference type="NCBI Taxonomy" id="2933946"/>
    <lineage>
        <taxon>Bacteria</taxon>
        <taxon>Bacillati</taxon>
        <taxon>Cyanobacteriota</taxon>
        <taxon>Cyanophyceae</taxon>
        <taxon>Coleofasciculales</taxon>
        <taxon>Coleofasciculaceae</taxon>
        <taxon>Funiculus</taxon>
    </lineage>
</organism>
<protein>
    <submittedName>
        <fullName evidence="1">Uncharacterized protein</fullName>
    </submittedName>
</protein>
<comment type="caution">
    <text evidence="1">The sequence shown here is derived from an EMBL/GenBank/DDBJ whole genome shotgun (WGS) entry which is preliminary data.</text>
</comment>
<dbReference type="Proteomes" id="UP001442494">
    <property type="component" value="Unassembled WGS sequence"/>
</dbReference>
<reference evidence="1 2" key="1">
    <citation type="submission" date="2022-04" db="EMBL/GenBank/DDBJ databases">
        <title>Positive selection, recombination, and allopatry shape intraspecific diversity of widespread and dominant cyanobacteria.</title>
        <authorList>
            <person name="Wei J."/>
            <person name="Shu W."/>
            <person name="Hu C."/>
        </authorList>
    </citation>
    <scope>NUCLEOTIDE SEQUENCE [LARGE SCALE GENOMIC DNA]</scope>
    <source>
        <strain evidence="1 2">GB2-A5</strain>
    </source>
</reference>
<dbReference type="RefSeq" id="WP_190420993.1">
    <property type="nucleotide sequence ID" value="NZ_JAMPKK010000012.1"/>
</dbReference>
<evidence type="ECO:0000313" key="1">
    <source>
        <dbReference type="EMBL" id="MEP0864314.1"/>
    </source>
</evidence>
<sequence length="130" mass="15375">MSQDNPDAPQPLSEQDTALSRELAAVRDQRHRLYLKLNGSLKALFSHCEWRITRHDNGMTELEVICPSMVVYKRLLQKVIMIQSRLEDTVRIKHTKFTLCYPPNPQAYYEHEVTFQQWSNTNSYDEDEEF</sequence>
<name>A0ABV0JLK0_9CYAN</name>
<proteinExistence type="predicted"/>
<gene>
    <name evidence="1" type="ORF">NDI37_07510</name>
</gene>
<keyword evidence="2" id="KW-1185">Reference proteome</keyword>
<accession>A0ABV0JLK0</accession>
<dbReference type="EMBL" id="JAMPKK010000012">
    <property type="protein sequence ID" value="MEP0864314.1"/>
    <property type="molecule type" value="Genomic_DNA"/>
</dbReference>